<proteinExistence type="predicted"/>
<evidence type="ECO:0000313" key="2">
    <source>
        <dbReference type="EMBL" id="JAG29798.1"/>
    </source>
</evidence>
<protein>
    <submittedName>
        <fullName evidence="2">Exophilin-5</fullName>
    </submittedName>
</protein>
<feature type="non-terminal residue" evidence="2">
    <location>
        <position position="109"/>
    </location>
</feature>
<reference evidence="2" key="1">
    <citation type="journal article" date="2014" name="PLoS ONE">
        <title>Transcriptome-Based Identification of ABC Transporters in the Western Tarnished Plant Bug Lygus hesperus.</title>
        <authorList>
            <person name="Hull J.J."/>
            <person name="Chaney K."/>
            <person name="Geib S.M."/>
            <person name="Fabrick J.A."/>
            <person name="Brent C.S."/>
            <person name="Walsh D."/>
            <person name="Lavine L.C."/>
        </authorList>
    </citation>
    <scope>NUCLEOTIDE SEQUENCE</scope>
</reference>
<gene>
    <name evidence="2" type="primary">Exph5</name>
    <name evidence="2" type="ORF">CM83_103946</name>
</gene>
<dbReference type="AlphaFoldDB" id="A0A0A9YFA9"/>
<sequence length="109" mass="12403">LKTAKSMSETERIFSSTTRKVGDHGETGLLWKNEDRLPESRTIALRRLYSLEARLAKDPQLSTSAKTWYLPHMGVINPSKPNKVRVCFDAAAKSHGYCLNDFLHKKEDL</sequence>
<reference evidence="2" key="2">
    <citation type="submission" date="2014-07" db="EMBL/GenBank/DDBJ databases">
        <authorList>
            <person name="Hull J."/>
        </authorList>
    </citation>
    <scope>NUCLEOTIDE SEQUENCE</scope>
</reference>
<accession>A0A0A9YFA9</accession>
<dbReference type="PANTHER" id="PTHR47331">
    <property type="entry name" value="PHD-TYPE DOMAIN-CONTAINING PROTEIN"/>
    <property type="match status" value="1"/>
</dbReference>
<organism evidence="2">
    <name type="scientific">Lygus hesperus</name>
    <name type="common">Western plant bug</name>
    <dbReference type="NCBI Taxonomy" id="30085"/>
    <lineage>
        <taxon>Eukaryota</taxon>
        <taxon>Metazoa</taxon>
        <taxon>Ecdysozoa</taxon>
        <taxon>Arthropoda</taxon>
        <taxon>Hexapoda</taxon>
        <taxon>Insecta</taxon>
        <taxon>Pterygota</taxon>
        <taxon>Neoptera</taxon>
        <taxon>Paraneoptera</taxon>
        <taxon>Hemiptera</taxon>
        <taxon>Heteroptera</taxon>
        <taxon>Panheteroptera</taxon>
        <taxon>Cimicomorpha</taxon>
        <taxon>Miridae</taxon>
        <taxon>Mirini</taxon>
        <taxon>Lygus</taxon>
    </lineage>
</organism>
<evidence type="ECO:0000256" key="1">
    <source>
        <dbReference type="SAM" id="MobiDB-lite"/>
    </source>
</evidence>
<dbReference type="EMBL" id="GBHO01013806">
    <property type="protein sequence ID" value="JAG29798.1"/>
    <property type="molecule type" value="Transcribed_RNA"/>
</dbReference>
<feature type="non-terminal residue" evidence="2">
    <location>
        <position position="1"/>
    </location>
</feature>
<feature type="region of interest" description="Disordered" evidence="1">
    <location>
        <begin position="1"/>
        <end position="25"/>
    </location>
</feature>
<name>A0A0A9YFA9_LYGHE</name>